<accession>A0ABV7UJD4</accession>
<feature type="domain" description="Glycine-rich" evidence="1">
    <location>
        <begin position="225"/>
        <end position="412"/>
    </location>
</feature>
<reference evidence="3" key="1">
    <citation type="journal article" date="2019" name="Int. J. Syst. Evol. Microbiol.">
        <title>The Global Catalogue of Microorganisms (GCM) 10K type strain sequencing project: providing services to taxonomists for standard genome sequencing and annotation.</title>
        <authorList>
            <consortium name="The Broad Institute Genomics Platform"/>
            <consortium name="The Broad Institute Genome Sequencing Center for Infectious Disease"/>
            <person name="Wu L."/>
            <person name="Ma J."/>
        </authorList>
    </citation>
    <scope>NUCLEOTIDE SEQUENCE [LARGE SCALE GENOMIC DNA]</scope>
    <source>
        <strain evidence="3">KCTC 42282</strain>
    </source>
</reference>
<evidence type="ECO:0000313" key="2">
    <source>
        <dbReference type="EMBL" id="MFC3638237.1"/>
    </source>
</evidence>
<protein>
    <recommendedName>
        <fullName evidence="1">Glycine-rich domain-containing protein</fullName>
    </recommendedName>
</protein>
<gene>
    <name evidence="2" type="ORF">ACFONL_12785</name>
</gene>
<dbReference type="InterPro" id="IPR049304">
    <property type="entry name" value="Gly_rich_dom"/>
</dbReference>
<evidence type="ECO:0000259" key="1">
    <source>
        <dbReference type="Pfam" id="PF21722"/>
    </source>
</evidence>
<sequence length="413" mass="39489">MLPFAVAPSANVMTQAAYAGLTARAGGFVSGVAQSEQLNKVWRQAAFVAAMVGQYTANNSGEDVLDNGDVDTFEENFALAIAATAVGSLPFATAAEVLAATLANKVISPKTIAPAVQSGKWNYAIAAGTANALTVTLDPAPASYAALTGAPIRIKVAANNTGAVTLNVNGLGAKAITRADGTALAANDLVAGAILDFVYDGTSFQVSGLMSVFIPATGVQMFFSPGTVNWTVPAGVTRIKVRIWAAGGGGGGSTSTTSGGAGGNGGGYREATINVTPGQVIPITVGAGGIGGTGTGSPLNGAAGGSSSVGALATATGGGGGNGGSGTTYGTASMTQGSSSGAGWGVDGMFAANASPFGSTPTGSGGGGSYGTTNSAITVTQGTGASYPGGGGGGAASGYSGKPGADGLVIIEF</sequence>
<name>A0ABV7UJD4_9HYPH</name>
<dbReference type="EMBL" id="JBHRYC010000061">
    <property type="protein sequence ID" value="MFC3638237.1"/>
    <property type="molecule type" value="Genomic_DNA"/>
</dbReference>
<dbReference type="Proteomes" id="UP001595704">
    <property type="component" value="Unassembled WGS sequence"/>
</dbReference>
<evidence type="ECO:0000313" key="3">
    <source>
        <dbReference type="Proteomes" id="UP001595704"/>
    </source>
</evidence>
<organism evidence="2 3">
    <name type="scientific">Camelimonas fluminis</name>
    <dbReference type="NCBI Taxonomy" id="1576911"/>
    <lineage>
        <taxon>Bacteria</taxon>
        <taxon>Pseudomonadati</taxon>
        <taxon>Pseudomonadota</taxon>
        <taxon>Alphaproteobacteria</taxon>
        <taxon>Hyphomicrobiales</taxon>
        <taxon>Chelatococcaceae</taxon>
        <taxon>Camelimonas</taxon>
    </lineage>
</organism>
<dbReference type="Pfam" id="PF21722">
    <property type="entry name" value="Gly_rich_2"/>
    <property type="match status" value="1"/>
</dbReference>
<keyword evidence="3" id="KW-1185">Reference proteome</keyword>
<proteinExistence type="predicted"/>
<comment type="caution">
    <text evidence="2">The sequence shown here is derived from an EMBL/GenBank/DDBJ whole genome shotgun (WGS) entry which is preliminary data.</text>
</comment>